<sequence>MTFIDCATVVGASLAGALLAELISWVLIYRTDSYKRLTAELERLQSKVDKYKEVATADTKSKKKDRFEDQIKQTNQDLTSFRLRSTIAIGIAMFSLFAVLNSTFDGVVVARLPFEPFSWIRTVSHRGISGTDYYQSSMVFVYILSSIAIRANLQRLLGTTPPPNPTPSIWGAPQ</sequence>
<evidence type="ECO:0000256" key="7">
    <source>
        <dbReference type="ARBA" id="ARBA00022824"/>
    </source>
</evidence>
<evidence type="ECO:0000256" key="1">
    <source>
        <dbReference type="ARBA" id="ARBA00004477"/>
    </source>
</evidence>
<keyword evidence="3" id="KW-0813">Transport</keyword>
<evidence type="ECO:0000313" key="17">
    <source>
        <dbReference type="Proteomes" id="UP000241769"/>
    </source>
</evidence>
<dbReference type="GO" id="GO:0032469">
    <property type="term" value="P:endoplasmic reticulum calcium ion homeostasis"/>
    <property type="evidence" value="ECO:0007669"/>
    <property type="project" value="InterPro"/>
</dbReference>
<comment type="subcellular location">
    <subcellularLocation>
        <location evidence="1">Endoplasmic reticulum membrane</location>
        <topology evidence="1">Multi-pass membrane protein</topology>
    </subcellularLocation>
</comment>
<feature type="coiled-coil region" evidence="14">
    <location>
        <begin position="34"/>
        <end position="84"/>
    </location>
</feature>
<keyword evidence="11" id="KW-0406">Ion transport</keyword>
<keyword evidence="17" id="KW-1185">Reference proteome</keyword>
<dbReference type="InParanoid" id="A0A2P6NUI6"/>
<reference evidence="16 17" key="1">
    <citation type="journal article" date="2018" name="Genome Biol. Evol.">
        <title>Multiple Roots of Fruiting Body Formation in Amoebozoa.</title>
        <authorList>
            <person name="Hillmann F."/>
            <person name="Forbes G."/>
            <person name="Novohradska S."/>
            <person name="Ferling I."/>
            <person name="Riege K."/>
            <person name="Groth M."/>
            <person name="Westermann M."/>
            <person name="Marz M."/>
            <person name="Spaller T."/>
            <person name="Winckler T."/>
            <person name="Schaap P."/>
            <person name="Glockner G."/>
        </authorList>
    </citation>
    <scope>NUCLEOTIDE SEQUENCE [LARGE SCALE GENOMIC DNA]</scope>
    <source>
        <strain evidence="16 17">Jena</strain>
    </source>
</reference>
<dbReference type="GO" id="GO:0005262">
    <property type="term" value="F:calcium channel activity"/>
    <property type="evidence" value="ECO:0007669"/>
    <property type="project" value="UniProtKB-KW"/>
</dbReference>
<dbReference type="EMBL" id="MDYQ01000019">
    <property type="protein sequence ID" value="PRP87580.1"/>
    <property type="molecule type" value="Genomic_DNA"/>
</dbReference>
<keyword evidence="8" id="KW-0106">Calcium</keyword>
<dbReference type="OrthoDB" id="342726at2759"/>
<evidence type="ECO:0000256" key="5">
    <source>
        <dbReference type="ARBA" id="ARBA00022673"/>
    </source>
</evidence>
<keyword evidence="5" id="KW-0107">Calcium channel</keyword>
<keyword evidence="13" id="KW-0407">Ion channel</keyword>
<evidence type="ECO:0000256" key="9">
    <source>
        <dbReference type="ARBA" id="ARBA00022989"/>
    </source>
</evidence>
<feature type="transmembrane region" description="Helical" evidence="15">
    <location>
        <begin position="87"/>
        <end position="113"/>
    </location>
</feature>
<keyword evidence="7" id="KW-0256">Endoplasmic reticulum</keyword>
<accession>A0A2P6NUI6</accession>
<evidence type="ECO:0000256" key="13">
    <source>
        <dbReference type="ARBA" id="ARBA00023303"/>
    </source>
</evidence>
<evidence type="ECO:0000256" key="12">
    <source>
        <dbReference type="ARBA" id="ARBA00023136"/>
    </source>
</evidence>
<dbReference type="Proteomes" id="UP000241769">
    <property type="component" value="Unassembled WGS sequence"/>
</dbReference>
<gene>
    <name evidence="16" type="ORF">PROFUN_04607</name>
</gene>
<dbReference type="STRING" id="1890364.A0A2P6NUI6"/>
<dbReference type="GO" id="GO:0005789">
    <property type="term" value="C:endoplasmic reticulum membrane"/>
    <property type="evidence" value="ECO:0007669"/>
    <property type="project" value="UniProtKB-SubCell"/>
</dbReference>
<evidence type="ECO:0000256" key="15">
    <source>
        <dbReference type="SAM" id="Phobius"/>
    </source>
</evidence>
<keyword evidence="10 14" id="KW-0175">Coiled coil</keyword>
<dbReference type="SMART" id="SM01415">
    <property type="entry name" value="DUF106"/>
    <property type="match status" value="1"/>
</dbReference>
<evidence type="ECO:0000256" key="14">
    <source>
        <dbReference type="SAM" id="Coils"/>
    </source>
</evidence>
<dbReference type="Pfam" id="PF01956">
    <property type="entry name" value="EMC3_TMCO1"/>
    <property type="match status" value="1"/>
</dbReference>
<dbReference type="PANTHER" id="PTHR20917:SF0">
    <property type="entry name" value="CALCIUM LOAD-ACTIVATED CALCIUM CHANNEL"/>
    <property type="match status" value="1"/>
</dbReference>
<evidence type="ECO:0000256" key="8">
    <source>
        <dbReference type="ARBA" id="ARBA00022837"/>
    </source>
</evidence>
<name>A0A2P6NUI6_9EUKA</name>
<dbReference type="AlphaFoldDB" id="A0A2P6NUI6"/>
<evidence type="ECO:0000256" key="2">
    <source>
        <dbReference type="ARBA" id="ARBA00006537"/>
    </source>
</evidence>
<evidence type="ECO:0000256" key="4">
    <source>
        <dbReference type="ARBA" id="ARBA00022568"/>
    </source>
</evidence>
<comment type="similarity">
    <text evidence="2">Belongs to the TMCO1 family.</text>
</comment>
<feature type="transmembrane region" description="Helical" evidence="15">
    <location>
        <begin position="6"/>
        <end position="28"/>
    </location>
</feature>
<keyword evidence="6 15" id="KW-0812">Transmembrane</keyword>
<keyword evidence="12 15" id="KW-0472">Membrane</keyword>
<organism evidence="16 17">
    <name type="scientific">Planoprotostelium fungivorum</name>
    <dbReference type="NCBI Taxonomy" id="1890364"/>
    <lineage>
        <taxon>Eukaryota</taxon>
        <taxon>Amoebozoa</taxon>
        <taxon>Evosea</taxon>
        <taxon>Variosea</taxon>
        <taxon>Cavosteliida</taxon>
        <taxon>Cavosteliaceae</taxon>
        <taxon>Planoprotostelium</taxon>
    </lineage>
</organism>
<dbReference type="InterPro" id="IPR008559">
    <property type="entry name" value="TMCO1"/>
</dbReference>
<comment type="caution">
    <text evidence="16">The sequence shown here is derived from an EMBL/GenBank/DDBJ whole genome shotgun (WGS) entry which is preliminary data.</text>
</comment>
<dbReference type="FunCoup" id="A0A2P6NUI6">
    <property type="interactions" value="261"/>
</dbReference>
<dbReference type="InterPro" id="IPR002809">
    <property type="entry name" value="EMC3/TMCO1"/>
</dbReference>
<evidence type="ECO:0000256" key="11">
    <source>
        <dbReference type="ARBA" id="ARBA00023065"/>
    </source>
</evidence>
<proteinExistence type="inferred from homology"/>
<protein>
    <submittedName>
        <fullName evidence="16">Transmembrane and coiled-coil domains 1</fullName>
    </submittedName>
</protein>
<evidence type="ECO:0000256" key="6">
    <source>
        <dbReference type="ARBA" id="ARBA00022692"/>
    </source>
</evidence>
<dbReference type="PANTHER" id="PTHR20917">
    <property type="entry name" value="PNAS-RELATED"/>
    <property type="match status" value="1"/>
</dbReference>
<evidence type="ECO:0000256" key="10">
    <source>
        <dbReference type="ARBA" id="ARBA00023054"/>
    </source>
</evidence>
<keyword evidence="9 15" id="KW-1133">Transmembrane helix</keyword>
<evidence type="ECO:0000256" key="3">
    <source>
        <dbReference type="ARBA" id="ARBA00022448"/>
    </source>
</evidence>
<keyword evidence="4" id="KW-0109">Calcium transport</keyword>
<evidence type="ECO:0000313" key="16">
    <source>
        <dbReference type="EMBL" id="PRP87580.1"/>
    </source>
</evidence>